<evidence type="ECO:0000256" key="1">
    <source>
        <dbReference type="ARBA" id="ARBA00004651"/>
    </source>
</evidence>
<evidence type="ECO:0000256" key="7">
    <source>
        <dbReference type="SAM" id="Phobius"/>
    </source>
</evidence>
<dbReference type="RefSeq" id="WP_164128961.1">
    <property type="nucleotide sequence ID" value="NZ_JAAGOX010000011.1"/>
</dbReference>
<feature type="transmembrane region" description="Helical" evidence="7">
    <location>
        <begin position="122"/>
        <end position="139"/>
    </location>
</feature>
<dbReference type="PANTHER" id="PTHR30250">
    <property type="entry name" value="PST FAMILY PREDICTED COLANIC ACID TRANSPORTER"/>
    <property type="match status" value="1"/>
</dbReference>
<dbReference type="InterPro" id="IPR050833">
    <property type="entry name" value="Poly_Biosynth_Transport"/>
</dbReference>
<evidence type="ECO:0000256" key="6">
    <source>
        <dbReference type="ARBA" id="ARBA00023136"/>
    </source>
</evidence>
<comment type="caution">
    <text evidence="8">The sequence shown here is derived from an EMBL/GenBank/DDBJ whole genome shotgun (WGS) entry which is preliminary data.</text>
</comment>
<evidence type="ECO:0000256" key="4">
    <source>
        <dbReference type="ARBA" id="ARBA00022692"/>
    </source>
</evidence>
<dbReference type="GO" id="GO:0005886">
    <property type="term" value="C:plasma membrane"/>
    <property type="evidence" value="ECO:0007669"/>
    <property type="project" value="UniProtKB-SubCell"/>
</dbReference>
<feature type="transmembrane region" description="Helical" evidence="7">
    <location>
        <begin position="96"/>
        <end position="116"/>
    </location>
</feature>
<sequence>MSRLFSAFSGSGLMARVLRSASWLMVGYGGSQALRLAANLIMTRLLFPEAFGIMTLVTVVIVGLSLFSDIGVGPAIAQNPRGDDPDFLNTAWTIQVFRGCMLFAVACLLTIPVARFYHEPDLVKYLPVGALALLVSGFFPTRIETAHRHLLVGRLTVLDLASQAIGIGFMVIYAELTQSVMALALGGVVSAVAKLILTHFLLPGPVNRFRWERAAADDLIHFGKWIFLSTALTFVISQGDRAILGRYLSIDMLGIYNIGYFLGSFPMMAGLSMIGRIMIPVYRDKPPAENATNRRHLNRLRAGMSLSIGLALLLMAAIGPQLVGLLYDDRYQLAGPMVTLISLAFYPRLVILTYDNVALAMGDSRSYFIVMMVRAVFQILCILVGLAYFGLVGGIVSMALATIASYPAVVWLAFKYGAWDARHDIVAVLAGVLATALILWMHWADIALLSGY</sequence>
<dbReference type="PANTHER" id="PTHR30250:SF10">
    <property type="entry name" value="LIPOPOLYSACCHARIDE BIOSYNTHESIS PROTEIN WZXC"/>
    <property type="match status" value="1"/>
</dbReference>
<evidence type="ECO:0000313" key="8">
    <source>
        <dbReference type="EMBL" id="NDW45013.1"/>
    </source>
</evidence>
<dbReference type="AlphaFoldDB" id="A0A6B2NQD2"/>
<organism evidence="8">
    <name type="scientific">Ruegeria sp. PrR005</name>
    <dbReference type="NCBI Taxonomy" id="2706882"/>
    <lineage>
        <taxon>Bacteria</taxon>
        <taxon>Pseudomonadati</taxon>
        <taxon>Pseudomonadota</taxon>
        <taxon>Alphaproteobacteria</taxon>
        <taxon>Rhodobacterales</taxon>
        <taxon>Roseobacteraceae</taxon>
        <taxon>Ruegeria</taxon>
    </lineage>
</organism>
<reference evidence="8" key="1">
    <citation type="submission" date="2020-02" db="EMBL/GenBank/DDBJ databases">
        <title>Delineation of the pyrene-degrading pathway in Roseobacter clade bacteria by genomic analysis.</title>
        <authorList>
            <person name="Zhou H."/>
            <person name="Wang H."/>
        </authorList>
    </citation>
    <scope>NUCLEOTIDE SEQUENCE</scope>
    <source>
        <strain evidence="8">PrR005</strain>
    </source>
</reference>
<feature type="transmembrane region" description="Helical" evidence="7">
    <location>
        <begin position="151"/>
        <end position="174"/>
    </location>
</feature>
<accession>A0A6B2NQD2</accession>
<comment type="subcellular location">
    <subcellularLocation>
        <location evidence="1">Cell membrane</location>
        <topology evidence="1">Multi-pass membrane protein</topology>
    </subcellularLocation>
</comment>
<feature type="transmembrane region" description="Helical" evidence="7">
    <location>
        <begin position="366"/>
        <end position="389"/>
    </location>
</feature>
<proteinExistence type="inferred from homology"/>
<feature type="transmembrane region" description="Helical" evidence="7">
    <location>
        <begin position="50"/>
        <end position="76"/>
    </location>
</feature>
<feature type="transmembrane region" description="Helical" evidence="7">
    <location>
        <begin position="258"/>
        <end position="279"/>
    </location>
</feature>
<protein>
    <submittedName>
        <fullName evidence="8">Oligosaccharide flippase family protein</fullName>
    </submittedName>
</protein>
<evidence type="ECO:0000256" key="2">
    <source>
        <dbReference type="ARBA" id="ARBA00007430"/>
    </source>
</evidence>
<feature type="transmembrane region" description="Helical" evidence="7">
    <location>
        <begin position="300"/>
        <end position="327"/>
    </location>
</feature>
<feature type="transmembrane region" description="Helical" evidence="7">
    <location>
        <begin position="395"/>
        <end position="414"/>
    </location>
</feature>
<gene>
    <name evidence="8" type="ORF">G0P99_08585</name>
</gene>
<dbReference type="Pfam" id="PF13440">
    <property type="entry name" value="Polysacc_synt_3"/>
    <property type="match status" value="1"/>
</dbReference>
<comment type="similarity">
    <text evidence="2">Belongs to the polysaccharide synthase family.</text>
</comment>
<keyword evidence="6 7" id="KW-0472">Membrane</keyword>
<evidence type="ECO:0000256" key="5">
    <source>
        <dbReference type="ARBA" id="ARBA00022989"/>
    </source>
</evidence>
<keyword evidence="5 7" id="KW-1133">Transmembrane helix</keyword>
<feature type="transmembrane region" description="Helical" evidence="7">
    <location>
        <begin position="333"/>
        <end position="354"/>
    </location>
</feature>
<evidence type="ECO:0000256" key="3">
    <source>
        <dbReference type="ARBA" id="ARBA00022475"/>
    </source>
</evidence>
<feature type="transmembrane region" description="Helical" evidence="7">
    <location>
        <begin position="180"/>
        <end position="202"/>
    </location>
</feature>
<keyword evidence="3" id="KW-1003">Cell membrane</keyword>
<feature type="transmembrane region" description="Helical" evidence="7">
    <location>
        <begin position="426"/>
        <end position="443"/>
    </location>
</feature>
<keyword evidence="4 7" id="KW-0812">Transmembrane</keyword>
<dbReference type="EMBL" id="JAAGOX010000011">
    <property type="protein sequence ID" value="NDW45013.1"/>
    <property type="molecule type" value="Genomic_DNA"/>
</dbReference>
<name>A0A6B2NQD2_9RHOB</name>